<keyword evidence="1" id="KW-0732">Signal</keyword>
<dbReference type="EMBL" id="QGKU01000033">
    <property type="protein sequence ID" value="PWR02618.1"/>
    <property type="molecule type" value="Genomic_DNA"/>
</dbReference>
<keyword evidence="3" id="KW-1185">Reference proteome</keyword>
<dbReference type="AlphaFoldDB" id="A0A2V2LB47"/>
<sequence>MRRAAAALALVLAVAGPAAAQPADRYVAFMAGSWHVGNADLNNVTPGITFGRRAPLAGVAALPDTEWHVEGGVFLNSYLEVAPLLLGGVSAEVAAGRIGRLRLGASVGTAYYRELSRSLKSDYGIPNANGFIPIVAATAALRKGHSDLRLSVVPPGEDTVAIFNLSLARRF</sequence>
<feature type="chain" id="PRO_5016120024" description="Outer membrane protein beta-barrel domain-containing protein" evidence="1">
    <location>
        <begin position="21"/>
        <end position="171"/>
    </location>
</feature>
<dbReference type="OrthoDB" id="7658770at2"/>
<proteinExistence type="predicted"/>
<comment type="caution">
    <text evidence="2">The sequence shown here is derived from an EMBL/GenBank/DDBJ whole genome shotgun (WGS) entry which is preliminary data.</text>
</comment>
<name>A0A2V2LB47_9RHOB</name>
<accession>A0A2V2LB47</accession>
<dbReference type="RefSeq" id="WP_109811667.1">
    <property type="nucleotide sequence ID" value="NZ_QGKU01000033.1"/>
</dbReference>
<gene>
    <name evidence="2" type="ORF">DKT77_10550</name>
</gene>
<reference evidence="2 3" key="1">
    <citation type="submission" date="2018-05" db="EMBL/GenBank/DDBJ databases">
        <title>Rhodobacteraceae gen. nov., sp. nov. isolated from sea water.</title>
        <authorList>
            <person name="Ren Y."/>
        </authorList>
    </citation>
    <scope>NUCLEOTIDE SEQUENCE [LARGE SCALE GENOMIC DNA]</scope>
    <source>
        <strain evidence="2 3">TG-679</strain>
    </source>
</reference>
<evidence type="ECO:0000256" key="1">
    <source>
        <dbReference type="SAM" id="SignalP"/>
    </source>
</evidence>
<evidence type="ECO:0000313" key="2">
    <source>
        <dbReference type="EMBL" id="PWR02618.1"/>
    </source>
</evidence>
<dbReference type="Proteomes" id="UP000245680">
    <property type="component" value="Unassembled WGS sequence"/>
</dbReference>
<evidence type="ECO:0008006" key="4">
    <source>
        <dbReference type="Google" id="ProtNLM"/>
    </source>
</evidence>
<protein>
    <recommendedName>
        <fullName evidence="4">Outer membrane protein beta-barrel domain-containing protein</fullName>
    </recommendedName>
</protein>
<organism evidence="2 3">
    <name type="scientific">Meridianimarinicoccus roseus</name>
    <dbReference type="NCBI Taxonomy" id="2072018"/>
    <lineage>
        <taxon>Bacteria</taxon>
        <taxon>Pseudomonadati</taxon>
        <taxon>Pseudomonadota</taxon>
        <taxon>Alphaproteobacteria</taxon>
        <taxon>Rhodobacterales</taxon>
        <taxon>Paracoccaceae</taxon>
        <taxon>Meridianimarinicoccus</taxon>
    </lineage>
</organism>
<feature type="signal peptide" evidence="1">
    <location>
        <begin position="1"/>
        <end position="20"/>
    </location>
</feature>
<evidence type="ECO:0000313" key="3">
    <source>
        <dbReference type="Proteomes" id="UP000245680"/>
    </source>
</evidence>